<dbReference type="InterPro" id="IPR052526">
    <property type="entry name" value="HTH-type_Bedaq_tolerance"/>
</dbReference>
<gene>
    <name evidence="2" type="ORF">FB476_0470</name>
</gene>
<name>A0A543KKP4_9MICO</name>
<accession>A0A543KKP4</accession>
<dbReference type="InterPro" id="IPR000835">
    <property type="entry name" value="HTH_MarR-typ"/>
</dbReference>
<sequence length="146" mass="16209">MPAPASAPQIPVPELAHTLRMACMRVARRVRYESGGTVAPHLFSVLAQLGSEARTVGELATIEQVSAPSMSRTVAQLCEGGYVTRMADEHDGRLVRLAITELGEQTVRGERERRDRWFTERLEKLSDEDQVLLARAAELLEELVAR</sequence>
<organism evidence="2 3">
    <name type="scientific">Ornithinimicrobium humiphilum</name>
    <dbReference type="NCBI Taxonomy" id="125288"/>
    <lineage>
        <taxon>Bacteria</taxon>
        <taxon>Bacillati</taxon>
        <taxon>Actinomycetota</taxon>
        <taxon>Actinomycetes</taxon>
        <taxon>Micrococcales</taxon>
        <taxon>Ornithinimicrobiaceae</taxon>
        <taxon>Ornithinimicrobium</taxon>
    </lineage>
</organism>
<proteinExistence type="predicted"/>
<protein>
    <submittedName>
        <fullName evidence="2">MarR family transcriptional regulator</fullName>
    </submittedName>
</protein>
<dbReference type="Proteomes" id="UP000315133">
    <property type="component" value="Unassembled WGS sequence"/>
</dbReference>
<dbReference type="OrthoDB" id="9804055at2"/>
<dbReference type="GO" id="GO:0003700">
    <property type="term" value="F:DNA-binding transcription factor activity"/>
    <property type="evidence" value="ECO:0007669"/>
    <property type="project" value="InterPro"/>
</dbReference>
<evidence type="ECO:0000313" key="2">
    <source>
        <dbReference type="EMBL" id="TQM95625.1"/>
    </source>
</evidence>
<comment type="caution">
    <text evidence="2">The sequence shown here is derived from an EMBL/GenBank/DDBJ whole genome shotgun (WGS) entry which is preliminary data.</text>
</comment>
<dbReference type="RefSeq" id="WP_141817355.1">
    <property type="nucleotide sequence ID" value="NZ_BAAAIL010000003.1"/>
</dbReference>
<reference evidence="2 3" key="1">
    <citation type="submission" date="2019-06" db="EMBL/GenBank/DDBJ databases">
        <title>Sequencing the genomes of 1000 actinobacteria strains.</title>
        <authorList>
            <person name="Klenk H.-P."/>
        </authorList>
    </citation>
    <scope>NUCLEOTIDE SEQUENCE [LARGE SCALE GENOMIC DNA]</scope>
    <source>
        <strain evidence="2 3">DSM 12362</strain>
    </source>
</reference>
<evidence type="ECO:0000259" key="1">
    <source>
        <dbReference type="PROSITE" id="PS50995"/>
    </source>
</evidence>
<dbReference type="InterPro" id="IPR036390">
    <property type="entry name" value="WH_DNA-bd_sf"/>
</dbReference>
<dbReference type="PROSITE" id="PS50995">
    <property type="entry name" value="HTH_MARR_2"/>
    <property type="match status" value="1"/>
</dbReference>
<dbReference type="EMBL" id="VFPU01000001">
    <property type="protein sequence ID" value="TQM95625.1"/>
    <property type="molecule type" value="Genomic_DNA"/>
</dbReference>
<evidence type="ECO:0000313" key="3">
    <source>
        <dbReference type="Proteomes" id="UP000315133"/>
    </source>
</evidence>
<keyword evidence="3" id="KW-1185">Reference proteome</keyword>
<dbReference type="SUPFAM" id="SSF46785">
    <property type="entry name" value="Winged helix' DNA-binding domain"/>
    <property type="match status" value="1"/>
</dbReference>
<dbReference type="SMART" id="SM00347">
    <property type="entry name" value="HTH_MARR"/>
    <property type="match status" value="1"/>
</dbReference>
<dbReference type="Pfam" id="PF12802">
    <property type="entry name" value="MarR_2"/>
    <property type="match status" value="1"/>
</dbReference>
<dbReference type="PANTHER" id="PTHR39515">
    <property type="entry name" value="CONSERVED PROTEIN"/>
    <property type="match status" value="1"/>
</dbReference>
<dbReference type="Gene3D" id="1.10.10.10">
    <property type="entry name" value="Winged helix-like DNA-binding domain superfamily/Winged helix DNA-binding domain"/>
    <property type="match status" value="1"/>
</dbReference>
<dbReference type="AlphaFoldDB" id="A0A543KKP4"/>
<feature type="domain" description="HTH marR-type" evidence="1">
    <location>
        <begin position="12"/>
        <end position="146"/>
    </location>
</feature>
<dbReference type="PANTHER" id="PTHR39515:SF2">
    <property type="entry name" value="HTH-TYPE TRANSCRIPTIONAL REGULATOR RV0880"/>
    <property type="match status" value="1"/>
</dbReference>
<dbReference type="InterPro" id="IPR036388">
    <property type="entry name" value="WH-like_DNA-bd_sf"/>
</dbReference>